<keyword evidence="2" id="KW-1185">Reference proteome</keyword>
<gene>
    <name evidence="1" type="ORF">P7K49_012404</name>
</gene>
<name>A0ABQ9VWZ1_SAGOE</name>
<dbReference type="Proteomes" id="UP001266305">
    <property type="component" value="Unassembled WGS sequence"/>
</dbReference>
<evidence type="ECO:0000313" key="2">
    <source>
        <dbReference type="Proteomes" id="UP001266305"/>
    </source>
</evidence>
<organism evidence="1 2">
    <name type="scientific">Saguinus oedipus</name>
    <name type="common">Cotton-top tamarin</name>
    <name type="synonym">Oedipomidas oedipus</name>
    <dbReference type="NCBI Taxonomy" id="9490"/>
    <lineage>
        <taxon>Eukaryota</taxon>
        <taxon>Metazoa</taxon>
        <taxon>Chordata</taxon>
        <taxon>Craniata</taxon>
        <taxon>Vertebrata</taxon>
        <taxon>Euteleostomi</taxon>
        <taxon>Mammalia</taxon>
        <taxon>Eutheria</taxon>
        <taxon>Euarchontoglires</taxon>
        <taxon>Primates</taxon>
        <taxon>Haplorrhini</taxon>
        <taxon>Platyrrhini</taxon>
        <taxon>Cebidae</taxon>
        <taxon>Callitrichinae</taxon>
        <taxon>Saguinus</taxon>
    </lineage>
</organism>
<protein>
    <submittedName>
        <fullName evidence="1">Uncharacterized protein</fullName>
    </submittedName>
</protein>
<dbReference type="EMBL" id="JASSZA010000005">
    <property type="protein sequence ID" value="KAK2112657.1"/>
    <property type="molecule type" value="Genomic_DNA"/>
</dbReference>
<comment type="caution">
    <text evidence="1">The sequence shown here is derived from an EMBL/GenBank/DDBJ whole genome shotgun (WGS) entry which is preliminary data.</text>
</comment>
<reference evidence="1 2" key="1">
    <citation type="submission" date="2023-05" db="EMBL/GenBank/DDBJ databases">
        <title>B98-5 Cell Line De Novo Hybrid Assembly: An Optical Mapping Approach.</title>
        <authorList>
            <person name="Kananen K."/>
            <person name="Auerbach J.A."/>
            <person name="Kautto E."/>
            <person name="Blachly J.S."/>
        </authorList>
    </citation>
    <scope>NUCLEOTIDE SEQUENCE [LARGE SCALE GENOMIC DNA]</scope>
    <source>
        <strain evidence="1">B95-8</strain>
        <tissue evidence="1">Cell line</tissue>
    </source>
</reference>
<proteinExistence type="predicted"/>
<sequence>MLMVAAKGPYSWPQTPPFSQLEHGKDQALQICCAVLAFLNVPVVAQMLPLRWTRKWLQQHHTGVALLLLLWMTKQEKEVRVNKQGCECSCQELSSSAAEARPRQCTAGISTALRFLP</sequence>
<evidence type="ECO:0000313" key="1">
    <source>
        <dbReference type="EMBL" id="KAK2112657.1"/>
    </source>
</evidence>
<accession>A0ABQ9VWZ1</accession>